<sequence>MKNLDSNKPLLQRNQKVSMQTQHQMSSHRFLKVFALIMIMAFFVVGAYGFRIYSQASNALGHAYKPTSNLHPSKAIAQRKPVTILLLGVDTGGEGRDDRGNSDTMIVATINPKTKKTVLMSIPRDTLTQIYGVKNNKHIIQKINSAYNLGESEAAVKTVQKLVNIKVDNYITLDFHSLPKIVDAVGGVEVNAPFAFSYDGSSFHKGKQVINGKQSLSYARMRYEDPDGDYGRQMRQRQVITGIVKKATSLSTLPNLQKVLNSISNSMSTNLSLDDITALVQYYRGASKNIDSDHLQGMGTLIDNVSYEVAPTKELQRVSNKLRTSVGENKEELSNTETRQNYYNKTRNNFNFNSKANQNYVIYDTNLSDEYLIDK</sequence>
<dbReference type="NCBIfam" id="TIGR00350">
    <property type="entry name" value="lytR_cpsA_psr"/>
    <property type="match status" value="1"/>
</dbReference>
<dbReference type="Pfam" id="PF03816">
    <property type="entry name" value="LytR_cpsA_psr"/>
    <property type="match status" value="1"/>
</dbReference>
<accession>A0ABY4P8K3</accession>
<feature type="compositionally biased region" description="Polar residues" evidence="2">
    <location>
        <begin position="12"/>
        <end position="22"/>
    </location>
</feature>
<keyword evidence="3" id="KW-1133">Transmembrane helix</keyword>
<name>A0ABY4P8K3_9LACO</name>
<evidence type="ECO:0000256" key="1">
    <source>
        <dbReference type="ARBA" id="ARBA00006068"/>
    </source>
</evidence>
<organism evidence="5 6">
    <name type="scientific">Bombilactobacillus folatiphilus</name>
    <dbReference type="NCBI Taxonomy" id="2923362"/>
    <lineage>
        <taxon>Bacteria</taxon>
        <taxon>Bacillati</taxon>
        <taxon>Bacillota</taxon>
        <taxon>Bacilli</taxon>
        <taxon>Lactobacillales</taxon>
        <taxon>Lactobacillaceae</taxon>
        <taxon>Bombilactobacillus</taxon>
    </lineage>
</organism>
<dbReference type="InterPro" id="IPR004474">
    <property type="entry name" value="LytR_CpsA_psr"/>
</dbReference>
<evidence type="ECO:0000313" key="5">
    <source>
        <dbReference type="EMBL" id="UQS82039.1"/>
    </source>
</evidence>
<reference evidence="5" key="1">
    <citation type="journal article" date="2022" name="Int. J. Syst. Evol. Microbiol.">
        <title>Apilactobacillus apisilvae sp. nov., Nicolia spurrieriana gen. nov. sp. nov., Bombilactobacillus folatiphilus sp. nov. and Bombilactobacillus thymidiniphilus sp. nov., four new lactic acid bacterial isolates from stingless bees Tetragonula carbonaria and Austroplebeia australis.</title>
        <authorList>
            <person name="Oliphant S.A."/>
            <person name="Watson-Haigh N.S."/>
            <person name="Sumby K.M."/>
            <person name="Gardner J."/>
            <person name="Groom S."/>
            <person name="Jiranek V."/>
        </authorList>
    </citation>
    <scope>NUCLEOTIDE SEQUENCE</scope>
    <source>
        <strain evidence="5">SG4_D2</strain>
    </source>
</reference>
<keyword evidence="6" id="KW-1185">Reference proteome</keyword>
<evidence type="ECO:0000259" key="4">
    <source>
        <dbReference type="Pfam" id="PF03816"/>
    </source>
</evidence>
<evidence type="ECO:0000313" key="6">
    <source>
        <dbReference type="Proteomes" id="UP000831495"/>
    </source>
</evidence>
<proteinExistence type="inferred from homology"/>
<gene>
    <name evidence="5" type="ORF">MOO45_07590</name>
</gene>
<comment type="similarity">
    <text evidence="1">Belongs to the LytR/CpsA/Psr (LCP) family.</text>
</comment>
<dbReference type="RefSeq" id="WP_249514309.1">
    <property type="nucleotide sequence ID" value="NZ_CP093366.1"/>
</dbReference>
<keyword evidence="3" id="KW-0812">Transmembrane</keyword>
<dbReference type="Proteomes" id="UP000831495">
    <property type="component" value="Chromosome"/>
</dbReference>
<evidence type="ECO:0000256" key="3">
    <source>
        <dbReference type="SAM" id="Phobius"/>
    </source>
</evidence>
<keyword evidence="3" id="KW-0472">Membrane</keyword>
<feature type="transmembrane region" description="Helical" evidence="3">
    <location>
        <begin position="30"/>
        <end position="50"/>
    </location>
</feature>
<protein>
    <submittedName>
        <fullName evidence="5">LCP family protein</fullName>
    </submittedName>
</protein>
<dbReference type="EMBL" id="CP093366">
    <property type="protein sequence ID" value="UQS82039.1"/>
    <property type="molecule type" value="Genomic_DNA"/>
</dbReference>
<dbReference type="InterPro" id="IPR050922">
    <property type="entry name" value="LytR/CpsA/Psr_CW_biosynth"/>
</dbReference>
<dbReference type="Gene3D" id="3.40.630.190">
    <property type="entry name" value="LCP protein"/>
    <property type="match status" value="1"/>
</dbReference>
<dbReference type="PANTHER" id="PTHR33392:SF6">
    <property type="entry name" value="POLYISOPRENYL-TEICHOIC ACID--PEPTIDOGLYCAN TEICHOIC ACID TRANSFERASE TAGU"/>
    <property type="match status" value="1"/>
</dbReference>
<evidence type="ECO:0000256" key="2">
    <source>
        <dbReference type="SAM" id="MobiDB-lite"/>
    </source>
</evidence>
<feature type="domain" description="Cell envelope-related transcriptional attenuator" evidence="4">
    <location>
        <begin position="101"/>
        <end position="248"/>
    </location>
</feature>
<feature type="region of interest" description="Disordered" evidence="2">
    <location>
        <begin position="1"/>
        <end position="22"/>
    </location>
</feature>
<dbReference type="PANTHER" id="PTHR33392">
    <property type="entry name" value="POLYISOPRENYL-TEICHOIC ACID--PEPTIDOGLYCAN TEICHOIC ACID TRANSFERASE TAGU"/>
    <property type="match status" value="1"/>
</dbReference>